<dbReference type="PANTHER" id="PTHR12320">
    <property type="entry name" value="PROTEIN PHOSPHATASE 2C"/>
    <property type="match status" value="1"/>
</dbReference>
<reference evidence="3" key="1">
    <citation type="journal article" date="2014" name="Science">
        <title>Ancient hybridizations among the ancestral genomes of bread wheat.</title>
        <authorList>
            <consortium name="International Wheat Genome Sequencing Consortium,"/>
            <person name="Marcussen T."/>
            <person name="Sandve S.R."/>
            <person name="Heier L."/>
            <person name="Spannagl M."/>
            <person name="Pfeifer M."/>
            <person name="Jakobsen K.S."/>
            <person name="Wulff B.B."/>
            <person name="Steuernagel B."/>
            <person name="Mayer K.F."/>
            <person name="Olsen O.A."/>
        </authorList>
    </citation>
    <scope>NUCLEOTIDE SEQUENCE [LARGE SCALE GENOMIC DNA]</scope>
    <source>
        <strain evidence="3">cv. AL8/78</strain>
    </source>
</reference>
<reference evidence="2" key="4">
    <citation type="submission" date="2019-03" db="UniProtKB">
        <authorList>
            <consortium name="EnsemblPlants"/>
        </authorList>
    </citation>
    <scope>IDENTIFICATION</scope>
</reference>
<reference evidence="2" key="3">
    <citation type="journal article" date="2017" name="Nature">
        <title>Genome sequence of the progenitor of the wheat D genome Aegilops tauschii.</title>
        <authorList>
            <person name="Luo M.C."/>
            <person name="Gu Y.Q."/>
            <person name="Puiu D."/>
            <person name="Wang H."/>
            <person name="Twardziok S.O."/>
            <person name="Deal K.R."/>
            <person name="Huo N."/>
            <person name="Zhu T."/>
            <person name="Wang L."/>
            <person name="Wang Y."/>
            <person name="McGuire P.E."/>
            <person name="Liu S."/>
            <person name="Long H."/>
            <person name="Ramasamy R.K."/>
            <person name="Rodriguez J.C."/>
            <person name="Van S.L."/>
            <person name="Yuan L."/>
            <person name="Wang Z."/>
            <person name="Xia Z."/>
            <person name="Xiao L."/>
            <person name="Anderson O.D."/>
            <person name="Ouyang S."/>
            <person name="Liang Y."/>
            <person name="Zimin A.V."/>
            <person name="Pertea G."/>
            <person name="Qi P."/>
            <person name="Bennetzen J.L."/>
            <person name="Dai X."/>
            <person name="Dawson M.W."/>
            <person name="Muller H.G."/>
            <person name="Kugler K."/>
            <person name="Rivarola-Duarte L."/>
            <person name="Spannagl M."/>
            <person name="Mayer K.F.X."/>
            <person name="Lu F.H."/>
            <person name="Bevan M.W."/>
            <person name="Leroy P."/>
            <person name="Li P."/>
            <person name="You F.M."/>
            <person name="Sun Q."/>
            <person name="Liu Z."/>
            <person name="Lyons E."/>
            <person name="Wicker T."/>
            <person name="Salzberg S.L."/>
            <person name="Devos K.M."/>
            <person name="Dvorak J."/>
        </authorList>
    </citation>
    <scope>NUCLEOTIDE SEQUENCE [LARGE SCALE GENOMIC DNA]</scope>
    <source>
        <strain evidence="2">cv. AL8/78</strain>
    </source>
</reference>
<dbReference type="EC" id="3.1.3.16" evidence="1"/>
<comment type="cofactor">
    <cofactor evidence="1">
        <name>Mn(2+)</name>
        <dbReference type="ChEBI" id="CHEBI:29035"/>
    </cofactor>
</comment>
<organism evidence="2 3">
    <name type="scientific">Aegilops tauschii subsp. strangulata</name>
    <name type="common">Goatgrass</name>
    <dbReference type="NCBI Taxonomy" id="200361"/>
    <lineage>
        <taxon>Eukaryota</taxon>
        <taxon>Viridiplantae</taxon>
        <taxon>Streptophyta</taxon>
        <taxon>Embryophyta</taxon>
        <taxon>Tracheophyta</taxon>
        <taxon>Spermatophyta</taxon>
        <taxon>Magnoliopsida</taxon>
        <taxon>Liliopsida</taxon>
        <taxon>Poales</taxon>
        <taxon>Poaceae</taxon>
        <taxon>BOP clade</taxon>
        <taxon>Pooideae</taxon>
        <taxon>Triticodae</taxon>
        <taxon>Triticeae</taxon>
        <taxon>Triticinae</taxon>
        <taxon>Aegilops</taxon>
    </lineage>
</organism>
<keyword evidence="1" id="KW-0904">Protein phosphatase</keyword>
<dbReference type="PANTHER" id="PTHR12320:SF52">
    <property type="entry name" value="PROTEIN PHOSPHATASE 2C BIPP2C1-RELATED"/>
    <property type="match status" value="1"/>
</dbReference>
<comment type="similarity">
    <text evidence="1">Belongs to the PP2C family.</text>
</comment>
<reference evidence="3" key="2">
    <citation type="journal article" date="2017" name="Nat. Plants">
        <title>The Aegilops tauschii genome reveals multiple impacts of transposons.</title>
        <authorList>
            <person name="Zhao G."/>
            <person name="Zou C."/>
            <person name="Li K."/>
            <person name="Wang K."/>
            <person name="Li T."/>
            <person name="Gao L."/>
            <person name="Zhang X."/>
            <person name="Wang H."/>
            <person name="Yang Z."/>
            <person name="Liu X."/>
            <person name="Jiang W."/>
            <person name="Mao L."/>
            <person name="Kong X."/>
            <person name="Jiao Y."/>
            <person name="Jia J."/>
        </authorList>
    </citation>
    <scope>NUCLEOTIDE SEQUENCE [LARGE SCALE GENOMIC DNA]</scope>
    <source>
        <strain evidence="3">cv. AL8/78</strain>
    </source>
</reference>
<keyword evidence="3" id="KW-1185">Reference proteome</keyword>
<evidence type="ECO:0000313" key="3">
    <source>
        <dbReference type="Proteomes" id="UP000015105"/>
    </source>
</evidence>
<dbReference type="Proteomes" id="UP000015105">
    <property type="component" value="Chromosome 4D"/>
</dbReference>
<keyword evidence="1" id="KW-0460">Magnesium</keyword>
<evidence type="ECO:0000256" key="1">
    <source>
        <dbReference type="RuleBase" id="RU366020"/>
    </source>
</evidence>
<comment type="catalytic activity">
    <reaction evidence="1">
        <text>O-phospho-L-threonyl-[protein] + H2O = L-threonyl-[protein] + phosphate</text>
        <dbReference type="Rhea" id="RHEA:47004"/>
        <dbReference type="Rhea" id="RHEA-COMP:11060"/>
        <dbReference type="Rhea" id="RHEA-COMP:11605"/>
        <dbReference type="ChEBI" id="CHEBI:15377"/>
        <dbReference type="ChEBI" id="CHEBI:30013"/>
        <dbReference type="ChEBI" id="CHEBI:43474"/>
        <dbReference type="ChEBI" id="CHEBI:61977"/>
        <dbReference type="EC" id="3.1.3.16"/>
    </reaction>
</comment>
<keyword evidence="1" id="KW-0464">Manganese</keyword>
<comment type="catalytic activity">
    <reaction evidence="1">
        <text>O-phospho-L-seryl-[protein] + H2O = L-seryl-[protein] + phosphate</text>
        <dbReference type="Rhea" id="RHEA:20629"/>
        <dbReference type="Rhea" id="RHEA-COMP:9863"/>
        <dbReference type="Rhea" id="RHEA-COMP:11604"/>
        <dbReference type="ChEBI" id="CHEBI:15377"/>
        <dbReference type="ChEBI" id="CHEBI:29999"/>
        <dbReference type="ChEBI" id="CHEBI:43474"/>
        <dbReference type="ChEBI" id="CHEBI:83421"/>
        <dbReference type="EC" id="3.1.3.16"/>
    </reaction>
</comment>
<comment type="cofactor">
    <cofactor evidence="1">
        <name>Mg(2+)</name>
        <dbReference type="ChEBI" id="CHEBI:18420"/>
    </cofactor>
</comment>
<dbReference type="Gramene" id="AET4Gv20657200.2">
    <property type="protein sequence ID" value="AET4Gv20657200.2"/>
    <property type="gene ID" value="AET4Gv20657200"/>
</dbReference>
<name>A0A453IS47_AEGTS</name>
<keyword evidence="1" id="KW-0378">Hydrolase</keyword>
<evidence type="ECO:0000313" key="2">
    <source>
        <dbReference type="EnsemblPlants" id="AET4Gv20657200.2"/>
    </source>
</evidence>
<dbReference type="AlphaFoldDB" id="A0A453IS47"/>
<dbReference type="EnsemblPlants" id="AET4Gv20657200.2">
    <property type="protein sequence ID" value="AET4Gv20657200.2"/>
    <property type="gene ID" value="AET4Gv20657200"/>
</dbReference>
<dbReference type="GO" id="GO:0046872">
    <property type="term" value="F:metal ion binding"/>
    <property type="evidence" value="ECO:0007669"/>
    <property type="project" value="UniProtKB-UniRule"/>
</dbReference>
<sequence length="119" mass="13071">MIAQNCGSDFCSSGINAGLYARELMDSSKKIVMENQGPPGMRTEEVLAMAAVEARSPGSSTVLVAHFDGQVCSFVKQKKCEFFHQDLKCLNTYCHISWWLIVHVVFSHQLIGMAGPSCI</sequence>
<reference evidence="2" key="5">
    <citation type="journal article" date="2021" name="G3 (Bethesda)">
        <title>Aegilops tauschii genome assembly Aet v5.0 features greater sequence contiguity and improved annotation.</title>
        <authorList>
            <person name="Wang L."/>
            <person name="Zhu T."/>
            <person name="Rodriguez J.C."/>
            <person name="Deal K.R."/>
            <person name="Dubcovsky J."/>
            <person name="McGuire P.E."/>
            <person name="Lux T."/>
            <person name="Spannagl M."/>
            <person name="Mayer K.F.X."/>
            <person name="Baldrich P."/>
            <person name="Meyers B.C."/>
            <person name="Huo N."/>
            <person name="Gu Y.Q."/>
            <person name="Zhou H."/>
            <person name="Devos K.M."/>
            <person name="Bennetzen J.L."/>
            <person name="Unver T."/>
            <person name="Budak H."/>
            <person name="Gulick P.J."/>
            <person name="Galiba G."/>
            <person name="Kalapos B."/>
            <person name="Nelson D.R."/>
            <person name="Li P."/>
            <person name="You F.M."/>
            <person name="Luo M.C."/>
            <person name="Dvorak J."/>
        </authorList>
    </citation>
    <scope>NUCLEOTIDE SEQUENCE [LARGE SCALE GENOMIC DNA]</scope>
    <source>
        <strain evidence="2">cv. AL8/78</strain>
    </source>
</reference>
<dbReference type="GO" id="GO:0004722">
    <property type="term" value="F:protein serine/threonine phosphatase activity"/>
    <property type="evidence" value="ECO:0007669"/>
    <property type="project" value="UniProtKB-EC"/>
</dbReference>
<keyword evidence="1" id="KW-0479">Metal-binding</keyword>
<proteinExistence type="inferred from homology"/>
<protein>
    <recommendedName>
        <fullName evidence="1">Protein phosphatase</fullName>
        <ecNumber evidence="1">3.1.3.16</ecNumber>
    </recommendedName>
</protein>
<dbReference type="InterPro" id="IPR039123">
    <property type="entry name" value="PPTC7"/>
</dbReference>
<accession>A0A453IS47</accession>